<evidence type="ECO:0000256" key="1">
    <source>
        <dbReference type="SAM" id="MobiDB-lite"/>
    </source>
</evidence>
<comment type="caution">
    <text evidence="2">The sequence shown here is derived from an EMBL/GenBank/DDBJ whole genome shotgun (WGS) entry which is preliminary data.</text>
</comment>
<dbReference type="AlphaFoldDB" id="A0AAJ0MLA7"/>
<sequence>MAGTVWFGLGTRLPCAQGDPGATWLVPGFHNSQFWWARWPVASSPPRLRSRYPVRVRAQLTAHRSAPEDMHSHIRPDVRPGWLCCCTLDESFHRQFCSDKANSIGLQSTPVSSSSNEILRCIGLACSVRGMRRLGLCTALHSLAVLPRSAFVPCEPAKPHPQDQEAAAKTPLLPVGD</sequence>
<evidence type="ECO:0000313" key="2">
    <source>
        <dbReference type="EMBL" id="KAK3364654.1"/>
    </source>
</evidence>
<feature type="region of interest" description="Disordered" evidence="1">
    <location>
        <begin position="156"/>
        <end position="177"/>
    </location>
</feature>
<organism evidence="2 3">
    <name type="scientific">Lasiosphaeria hispida</name>
    <dbReference type="NCBI Taxonomy" id="260671"/>
    <lineage>
        <taxon>Eukaryota</taxon>
        <taxon>Fungi</taxon>
        <taxon>Dikarya</taxon>
        <taxon>Ascomycota</taxon>
        <taxon>Pezizomycotina</taxon>
        <taxon>Sordariomycetes</taxon>
        <taxon>Sordariomycetidae</taxon>
        <taxon>Sordariales</taxon>
        <taxon>Lasiosphaeriaceae</taxon>
        <taxon>Lasiosphaeria</taxon>
    </lineage>
</organism>
<accession>A0AAJ0MLA7</accession>
<keyword evidence="3" id="KW-1185">Reference proteome</keyword>
<dbReference type="Proteomes" id="UP001275084">
    <property type="component" value="Unassembled WGS sequence"/>
</dbReference>
<proteinExistence type="predicted"/>
<gene>
    <name evidence="2" type="ORF">B0T25DRAFT_70662</name>
</gene>
<evidence type="ECO:0000313" key="3">
    <source>
        <dbReference type="Proteomes" id="UP001275084"/>
    </source>
</evidence>
<reference evidence="2" key="2">
    <citation type="submission" date="2023-06" db="EMBL/GenBank/DDBJ databases">
        <authorList>
            <consortium name="Lawrence Berkeley National Laboratory"/>
            <person name="Haridas S."/>
            <person name="Hensen N."/>
            <person name="Bonometti L."/>
            <person name="Westerberg I."/>
            <person name="Brannstrom I.O."/>
            <person name="Guillou S."/>
            <person name="Cros-Aarteil S."/>
            <person name="Calhoun S."/>
            <person name="Kuo A."/>
            <person name="Mondo S."/>
            <person name="Pangilinan J."/>
            <person name="Riley R."/>
            <person name="Labutti K."/>
            <person name="Andreopoulos B."/>
            <person name="Lipzen A."/>
            <person name="Chen C."/>
            <person name="Yanf M."/>
            <person name="Daum C."/>
            <person name="Ng V."/>
            <person name="Clum A."/>
            <person name="Steindorff A."/>
            <person name="Ohm R."/>
            <person name="Martin F."/>
            <person name="Silar P."/>
            <person name="Natvig D."/>
            <person name="Lalanne C."/>
            <person name="Gautier V."/>
            <person name="Ament-Velasquez S.L."/>
            <person name="Kruys A."/>
            <person name="Hutchinson M.I."/>
            <person name="Powell A.J."/>
            <person name="Barry K."/>
            <person name="Miller A.N."/>
            <person name="Grigoriev I.V."/>
            <person name="Debuchy R."/>
            <person name="Gladieux P."/>
            <person name="Thoren M.H."/>
            <person name="Johannesson H."/>
        </authorList>
    </citation>
    <scope>NUCLEOTIDE SEQUENCE</scope>
    <source>
        <strain evidence="2">CBS 955.72</strain>
    </source>
</reference>
<name>A0AAJ0MLA7_9PEZI</name>
<reference evidence="2" key="1">
    <citation type="journal article" date="2023" name="Mol. Phylogenet. Evol.">
        <title>Genome-scale phylogeny and comparative genomics of the fungal order Sordariales.</title>
        <authorList>
            <person name="Hensen N."/>
            <person name="Bonometti L."/>
            <person name="Westerberg I."/>
            <person name="Brannstrom I.O."/>
            <person name="Guillou S."/>
            <person name="Cros-Aarteil S."/>
            <person name="Calhoun S."/>
            <person name="Haridas S."/>
            <person name="Kuo A."/>
            <person name="Mondo S."/>
            <person name="Pangilinan J."/>
            <person name="Riley R."/>
            <person name="LaButti K."/>
            <person name="Andreopoulos B."/>
            <person name="Lipzen A."/>
            <person name="Chen C."/>
            <person name="Yan M."/>
            <person name="Daum C."/>
            <person name="Ng V."/>
            <person name="Clum A."/>
            <person name="Steindorff A."/>
            <person name="Ohm R.A."/>
            <person name="Martin F."/>
            <person name="Silar P."/>
            <person name="Natvig D.O."/>
            <person name="Lalanne C."/>
            <person name="Gautier V."/>
            <person name="Ament-Velasquez S.L."/>
            <person name="Kruys A."/>
            <person name="Hutchinson M.I."/>
            <person name="Powell A.J."/>
            <person name="Barry K."/>
            <person name="Miller A.N."/>
            <person name="Grigoriev I.V."/>
            <person name="Debuchy R."/>
            <person name="Gladieux P."/>
            <person name="Hiltunen Thoren M."/>
            <person name="Johannesson H."/>
        </authorList>
    </citation>
    <scope>NUCLEOTIDE SEQUENCE</scope>
    <source>
        <strain evidence="2">CBS 955.72</strain>
    </source>
</reference>
<dbReference type="EMBL" id="JAUIQD010000001">
    <property type="protein sequence ID" value="KAK3364654.1"/>
    <property type="molecule type" value="Genomic_DNA"/>
</dbReference>
<protein>
    <submittedName>
        <fullName evidence="2">Uncharacterized protein</fullName>
    </submittedName>
</protein>